<dbReference type="GO" id="GO:0006006">
    <property type="term" value="P:glucose metabolic process"/>
    <property type="evidence" value="ECO:0007669"/>
    <property type="project" value="TreeGrafter"/>
</dbReference>
<dbReference type="SUPFAM" id="SSF74650">
    <property type="entry name" value="Galactose mutarotase-like"/>
    <property type="match status" value="1"/>
</dbReference>
<dbReference type="InterPro" id="IPR008183">
    <property type="entry name" value="Aldose_1/G6P_1-epimerase"/>
</dbReference>
<dbReference type="EC" id="5.1.3.3" evidence="4 8"/>
<evidence type="ECO:0000313" key="13">
    <source>
        <dbReference type="Proteomes" id="UP000886741"/>
    </source>
</evidence>
<evidence type="ECO:0000256" key="5">
    <source>
        <dbReference type="ARBA" id="ARBA00014165"/>
    </source>
</evidence>
<keyword evidence="6 8" id="KW-0413">Isomerase</keyword>
<dbReference type="PANTHER" id="PTHR10091:SF0">
    <property type="entry name" value="GALACTOSE MUTAROTASE"/>
    <property type="match status" value="1"/>
</dbReference>
<dbReference type="NCBIfam" id="NF008277">
    <property type="entry name" value="PRK11055.1"/>
    <property type="match status" value="1"/>
</dbReference>
<dbReference type="GO" id="GO:0005737">
    <property type="term" value="C:cytoplasm"/>
    <property type="evidence" value="ECO:0007669"/>
    <property type="project" value="TreeGrafter"/>
</dbReference>
<dbReference type="InterPro" id="IPR011013">
    <property type="entry name" value="Gal_mutarotase_sf_dom"/>
</dbReference>
<evidence type="ECO:0000313" key="12">
    <source>
        <dbReference type="EMBL" id="HIS63966.1"/>
    </source>
</evidence>
<evidence type="ECO:0000256" key="2">
    <source>
        <dbReference type="ARBA" id="ARBA00005028"/>
    </source>
</evidence>
<accession>A0A9D1JS93</accession>
<dbReference type="InterPro" id="IPR018052">
    <property type="entry name" value="Ald1_epimerase_CS"/>
</dbReference>
<feature type="binding site" evidence="11">
    <location>
        <begin position="77"/>
        <end position="78"/>
    </location>
    <ligand>
        <name>beta-D-galactose</name>
        <dbReference type="ChEBI" id="CHEBI:27667"/>
    </ligand>
</feature>
<sequence length="345" mass="37327">MERKAFGILPDGRTVEELTIRGGGLTASVLTWGGILRTLWVPTKDGSTVDVLLGMDTVGDYLQQDKYLGALIGRYANRIGGASFDLGGKIYPLAANDGPNSLHGGPGGFDRQMWTVENQTEDSVTLTLKSPDGQEGYPGNLSVRVVYLLDGDGLHIRYEATTDSDTICNLTNHAYFNLSGHSSGPVTDQEIQIFADRYTPTLPGSIPTGEIAPVDGTPMDLRVSQPMGLHADDDFAQLKLAGGYDHNWVINGHDGTLRPVARAVSHQTGVVLETRTTLPGIQFYGGNYLDHCPRGKGGAPYAARWGFCLETQFFPDSPNHANFPSAVLKAGETYRSETVYRFSVE</sequence>
<feature type="active site" description="Proton acceptor" evidence="9">
    <location>
        <position position="310"/>
    </location>
</feature>
<evidence type="ECO:0000256" key="4">
    <source>
        <dbReference type="ARBA" id="ARBA00013185"/>
    </source>
</evidence>
<gene>
    <name evidence="12" type="ORF">IAA83_01170</name>
</gene>
<feature type="active site" description="Proton donor" evidence="9">
    <location>
        <position position="173"/>
    </location>
</feature>
<dbReference type="PANTHER" id="PTHR10091">
    <property type="entry name" value="ALDOSE-1-EPIMERASE"/>
    <property type="match status" value="1"/>
</dbReference>
<evidence type="ECO:0000256" key="7">
    <source>
        <dbReference type="ARBA" id="ARBA00023277"/>
    </source>
</evidence>
<evidence type="ECO:0000256" key="9">
    <source>
        <dbReference type="PIRSR" id="PIRSR005096-1"/>
    </source>
</evidence>
<proteinExistence type="inferred from homology"/>
<evidence type="ECO:0000256" key="3">
    <source>
        <dbReference type="ARBA" id="ARBA00006206"/>
    </source>
</evidence>
<comment type="caution">
    <text evidence="12">The sequence shown here is derived from an EMBL/GenBank/DDBJ whole genome shotgun (WGS) entry which is preliminary data.</text>
</comment>
<dbReference type="EMBL" id="DVJJ01000020">
    <property type="protein sequence ID" value="HIS63966.1"/>
    <property type="molecule type" value="Genomic_DNA"/>
</dbReference>
<evidence type="ECO:0000256" key="10">
    <source>
        <dbReference type="PIRSR" id="PIRSR005096-2"/>
    </source>
</evidence>
<dbReference type="InterPro" id="IPR047215">
    <property type="entry name" value="Galactose_mutarotase-like"/>
</dbReference>
<dbReference type="PIRSF" id="PIRSF005096">
    <property type="entry name" value="GALM"/>
    <property type="match status" value="1"/>
</dbReference>
<dbReference type="InterPro" id="IPR014718">
    <property type="entry name" value="GH-type_carb-bd"/>
</dbReference>
<evidence type="ECO:0000256" key="1">
    <source>
        <dbReference type="ARBA" id="ARBA00001614"/>
    </source>
</evidence>
<dbReference type="Proteomes" id="UP000886741">
    <property type="component" value="Unassembled WGS sequence"/>
</dbReference>
<comment type="catalytic activity">
    <reaction evidence="1 8">
        <text>alpha-D-glucose = beta-D-glucose</text>
        <dbReference type="Rhea" id="RHEA:10264"/>
        <dbReference type="ChEBI" id="CHEBI:15903"/>
        <dbReference type="ChEBI" id="CHEBI:17925"/>
        <dbReference type="EC" id="5.1.3.3"/>
    </reaction>
</comment>
<keyword evidence="7 8" id="KW-0119">Carbohydrate metabolism</keyword>
<dbReference type="PROSITE" id="PS00545">
    <property type="entry name" value="ALDOSE_1_EPIMERASE"/>
    <property type="match status" value="1"/>
</dbReference>
<evidence type="ECO:0000256" key="8">
    <source>
        <dbReference type="PIRNR" id="PIRNR005096"/>
    </source>
</evidence>
<dbReference type="AlphaFoldDB" id="A0A9D1JS93"/>
<name>A0A9D1JS93_9FIRM</name>
<dbReference type="Gene3D" id="2.70.98.10">
    <property type="match status" value="1"/>
</dbReference>
<organism evidence="12 13">
    <name type="scientific">Candidatus Avoscillospira avistercoris</name>
    <dbReference type="NCBI Taxonomy" id="2840707"/>
    <lineage>
        <taxon>Bacteria</taxon>
        <taxon>Bacillati</taxon>
        <taxon>Bacillota</taxon>
        <taxon>Clostridia</taxon>
        <taxon>Eubacteriales</taxon>
        <taxon>Oscillospiraceae</taxon>
        <taxon>Oscillospiraceae incertae sedis</taxon>
        <taxon>Candidatus Avoscillospira</taxon>
    </lineage>
</organism>
<dbReference type="GO" id="GO:0030246">
    <property type="term" value="F:carbohydrate binding"/>
    <property type="evidence" value="ECO:0007669"/>
    <property type="project" value="InterPro"/>
</dbReference>
<dbReference type="GO" id="GO:0004034">
    <property type="term" value="F:aldose 1-epimerase activity"/>
    <property type="evidence" value="ECO:0007669"/>
    <property type="project" value="UniProtKB-EC"/>
</dbReference>
<protein>
    <recommendedName>
        <fullName evidence="5 8">Aldose 1-epimerase</fullName>
        <ecNumber evidence="4 8">5.1.3.3</ecNumber>
    </recommendedName>
</protein>
<reference evidence="12" key="1">
    <citation type="submission" date="2020-10" db="EMBL/GenBank/DDBJ databases">
        <authorList>
            <person name="Gilroy R."/>
        </authorList>
    </citation>
    <scope>NUCLEOTIDE SEQUENCE</scope>
    <source>
        <strain evidence="12">ChiBcec16-1751</strain>
    </source>
</reference>
<comment type="similarity">
    <text evidence="3 8">Belongs to the aldose epimerase family.</text>
</comment>
<dbReference type="CDD" id="cd09019">
    <property type="entry name" value="galactose_mutarotase_like"/>
    <property type="match status" value="1"/>
</dbReference>
<dbReference type="Pfam" id="PF01263">
    <property type="entry name" value="Aldose_epim"/>
    <property type="match status" value="1"/>
</dbReference>
<dbReference type="InterPro" id="IPR015443">
    <property type="entry name" value="Aldose_1-epimerase"/>
</dbReference>
<dbReference type="GO" id="GO:0033499">
    <property type="term" value="P:galactose catabolic process via UDP-galactose, Leloir pathway"/>
    <property type="evidence" value="ECO:0007669"/>
    <property type="project" value="TreeGrafter"/>
</dbReference>
<reference evidence="12" key="2">
    <citation type="journal article" date="2021" name="PeerJ">
        <title>Extensive microbial diversity within the chicken gut microbiome revealed by metagenomics and culture.</title>
        <authorList>
            <person name="Gilroy R."/>
            <person name="Ravi A."/>
            <person name="Getino M."/>
            <person name="Pursley I."/>
            <person name="Horton D.L."/>
            <person name="Alikhan N.F."/>
            <person name="Baker D."/>
            <person name="Gharbi K."/>
            <person name="Hall N."/>
            <person name="Watson M."/>
            <person name="Adriaenssens E.M."/>
            <person name="Foster-Nyarko E."/>
            <person name="Jarju S."/>
            <person name="Secka A."/>
            <person name="Antonio M."/>
            <person name="Oren A."/>
            <person name="Chaudhuri R.R."/>
            <person name="La Ragione R."/>
            <person name="Hildebrand F."/>
            <person name="Pallen M.J."/>
        </authorList>
    </citation>
    <scope>NUCLEOTIDE SEQUENCE</scope>
    <source>
        <strain evidence="12">ChiBcec16-1751</strain>
    </source>
</reference>
<evidence type="ECO:0000256" key="11">
    <source>
        <dbReference type="PIRSR" id="PIRSR005096-3"/>
    </source>
</evidence>
<feature type="binding site" evidence="10">
    <location>
        <position position="245"/>
    </location>
    <ligand>
        <name>beta-D-galactose</name>
        <dbReference type="ChEBI" id="CHEBI:27667"/>
    </ligand>
</feature>
<evidence type="ECO:0000256" key="6">
    <source>
        <dbReference type="ARBA" id="ARBA00023235"/>
    </source>
</evidence>
<comment type="pathway">
    <text evidence="2 8">Carbohydrate metabolism; hexose metabolism.</text>
</comment>
<feature type="binding site" evidence="11">
    <location>
        <begin position="173"/>
        <end position="175"/>
    </location>
    <ligand>
        <name>beta-D-galactose</name>
        <dbReference type="ChEBI" id="CHEBI:27667"/>
    </ligand>
</feature>